<evidence type="ECO:0000256" key="1">
    <source>
        <dbReference type="ARBA" id="ARBA00006611"/>
    </source>
</evidence>
<dbReference type="SUPFAM" id="SSF52540">
    <property type="entry name" value="P-loop containing nucleoside triphosphate hydrolases"/>
    <property type="match status" value="1"/>
</dbReference>
<dbReference type="PANTHER" id="PTHR30486">
    <property type="entry name" value="TWITCHING MOTILITY PROTEIN PILT"/>
    <property type="match status" value="1"/>
</dbReference>
<keyword evidence="4" id="KW-1185">Reference proteome</keyword>
<evidence type="ECO:0000313" key="4">
    <source>
        <dbReference type="Proteomes" id="UP001198220"/>
    </source>
</evidence>
<gene>
    <name evidence="3" type="ORF">LKD36_13865</name>
</gene>
<comment type="caution">
    <text evidence="3">The sequence shown here is derived from an EMBL/GenBank/DDBJ whole genome shotgun (WGS) entry which is preliminary data.</text>
</comment>
<dbReference type="CDD" id="cd01130">
    <property type="entry name" value="VirB11-like_ATPase"/>
    <property type="match status" value="1"/>
</dbReference>
<comment type="similarity">
    <text evidence="1">Belongs to the GSP E family.</text>
</comment>
<dbReference type="EMBL" id="JAJEPS010000017">
    <property type="protein sequence ID" value="MCC2127255.1"/>
    <property type="molecule type" value="Genomic_DNA"/>
</dbReference>
<dbReference type="InterPro" id="IPR050921">
    <property type="entry name" value="T4SS_GSP_E_ATPase"/>
</dbReference>
<dbReference type="Pfam" id="PF00437">
    <property type="entry name" value="T2SSE"/>
    <property type="match status" value="1"/>
</dbReference>
<dbReference type="Gene3D" id="3.30.450.380">
    <property type="match status" value="1"/>
</dbReference>
<sequence>MGEKSETERSGLYEELKSQILQRVDLSREVSDEEMQELIDEVILTCGKEKRLSLNEKCRLKKELFYALRKMDMLQELLEEHSITEIMVNGTEGIFLEREGRLYRWDKSFASEERILDIVQQIAGACNRTVNESQPIVDARLKNGDRVHIVLPPVAVNGPIITIRRFPDEPVTMQKLLELESISEEEAEFLKHAVRAGYSILIAGGTGSGKTTFLNALSEYIPEDERVVVIEDTSELQIRTVPNLVRLETRSAGLEDCREITVRDLIRASLRMRPSRIIVGEVRGGEAFELLTCLNTGHDGSISTCHANSTRDTISRLETMSLMGMELPLQAIRRQIASGIDLIVYLGRLRDKTRRLLEITEVTGMEGDQVGLNPLFLFRETGEVSGRICGIQERTGEMKHIEKFQRAGMGKMYMEAAAGNIDGDPAGGSTCLAVL</sequence>
<dbReference type="InterPro" id="IPR001482">
    <property type="entry name" value="T2SS/T4SS_dom"/>
</dbReference>
<dbReference type="Gene3D" id="3.40.50.300">
    <property type="entry name" value="P-loop containing nucleotide triphosphate hydrolases"/>
    <property type="match status" value="1"/>
</dbReference>
<evidence type="ECO:0000259" key="2">
    <source>
        <dbReference type="Pfam" id="PF00437"/>
    </source>
</evidence>
<proteinExistence type="inferred from homology"/>
<dbReference type="Proteomes" id="UP001198220">
    <property type="component" value="Unassembled WGS sequence"/>
</dbReference>
<dbReference type="InterPro" id="IPR027417">
    <property type="entry name" value="P-loop_NTPase"/>
</dbReference>
<organism evidence="3 4">
    <name type="scientific">Hominiventricola filiformis</name>
    <dbReference type="NCBI Taxonomy" id="2885352"/>
    <lineage>
        <taxon>Bacteria</taxon>
        <taxon>Bacillati</taxon>
        <taxon>Bacillota</taxon>
        <taxon>Clostridia</taxon>
        <taxon>Lachnospirales</taxon>
        <taxon>Lachnospiraceae</taxon>
        <taxon>Hominiventricola</taxon>
    </lineage>
</organism>
<dbReference type="PANTHER" id="PTHR30486:SF6">
    <property type="entry name" value="TYPE IV PILUS RETRACTATION ATPASE PILT"/>
    <property type="match status" value="1"/>
</dbReference>
<protein>
    <submittedName>
        <fullName evidence="3">CpaF family protein</fullName>
    </submittedName>
</protein>
<dbReference type="RefSeq" id="WP_308459952.1">
    <property type="nucleotide sequence ID" value="NZ_JAJEPS010000017.1"/>
</dbReference>
<name>A0AAE3ABA7_9FIRM</name>
<accession>A0AAE3ABA7</accession>
<dbReference type="GO" id="GO:0016887">
    <property type="term" value="F:ATP hydrolysis activity"/>
    <property type="evidence" value="ECO:0007669"/>
    <property type="project" value="InterPro"/>
</dbReference>
<dbReference type="AlphaFoldDB" id="A0AAE3ABA7"/>
<reference evidence="3 4" key="1">
    <citation type="submission" date="2021-10" db="EMBL/GenBank/DDBJ databases">
        <title>Anaerobic single-cell dispensing facilitates the cultivation of human gut bacteria.</title>
        <authorList>
            <person name="Afrizal A."/>
        </authorList>
    </citation>
    <scope>NUCLEOTIDE SEQUENCE [LARGE SCALE GENOMIC DNA]</scope>
    <source>
        <strain evidence="3 4">CLA-AA-H276</strain>
    </source>
</reference>
<feature type="domain" description="Bacterial type II secretion system protein E" evidence="2">
    <location>
        <begin position="72"/>
        <end position="353"/>
    </location>
</feature>
<evidence type="ECO:0000313" key="3">
    <source>
        <dbReference type="EMBL" id="MCC2127255.1"/>
    </source>
</evidence>